<keyword evidence="4" id="KW-1185">Reference proteome</keyword>
<organism evidence="3 4">
    <name type="scientific">Chelatococcus reniformis</name>
    <dbReference type="NCBI Taxonomy" id="1494448"/>
    <lineage>
        <taxon>Bacteria</taxon>
        <taxon>Pseudomonadati</taxon>
        <taxon>Pseudomonadota</taxon>
        <taxon>Alphaproteobacteria</taxon>
        <taxon>Hyphomicrobiales</taxon>
        <taxon>Chelatococcaceae</taxon>
        <taxon>Chelatococcus</taxon>
    </lineage>
</organism>
<accession>A0A916UWG9</accession>
<keyword evidence="1" id="KW-0175">Coiled coil</keyword>
<dbReference type="Proteomes" id="UP000637002">
    <property type="component" value="Unassembled WGS sequence"/>
</dbReference>
<reference evidence="3" key="1">
    <citation type="journal article" date="2014" name="Int. J. Syst. Evol. Microbiol.">
        <title>Complete genome sequence of Corynebacterium casei LMG S-19264T (=DSM 44701T), isolated from a smear-ripened cheese.</title>
        <authorList>
            <consortium name="US DOE Joint Genome Institute (JGI-PGF)"/>
            <person name="Walter F."/>
            <person name="Albersmeier A."/>
            <person name="Kalinowski J."/>
            <person name="Ruckert C."/>
        </authorList>
    </citation>
    <scope>NUCLEOTIDE SEQUENCE</scope>
    <source>
        <strain evidence="3">CGMCC 1.12919</strain>
    </source>
</reference>
<evidence type="ECO:0000256" key="1">
    <source>
        <dbReference type="SAM" id="Coils"/>
    </source>
</evidence>
<reference evidence="3" key="2">
    <citation type="submission" date="2020-09" db="EMBL/GenBank/DDBJ databases">
        <authorList>
            <person name="Sun Q."/>
            <person name="Zhou Y."/>
        </authorList>
    </citation>
    <scope>NUCLEOTIDE SEQUENCE</scope>
    <source>
        <strain evidence="3">CGMCC 1.12919</strain>
    </source>
</reference>
<evidence type="ECO:0000313" key="4">
    <source>
        <dbReference type="Proteomes" id="UP000637002"/>
    </source>
</evidence>
<name>A0A916UWG9_9HYPH</name>
<feature type="compositionally biased region" description="Basic and acidic residues" evidence="2">
    <location>
        <begin position="134"/>
        <end position="149"/>
    </location>
</feature>
<feature type="region of interest" description="Disordered" evidence="2">
    <location>
        <begin position="105"/>
        <end position="149"/>
    </location>
</feature>
<evidence type="ECO:0000313" key="3">
    <source>
        <dbReference type="EMBL" id="GGC90604.1"/>
    </source>
</evidence>
<gene>
    <name evidence="3" type="ORF">GCM10010994_55510</name>
</gene>
<feature type="coiled-coil region" evidence="1">
    <location>
        <begin position="7"/>
        <end position="34"/>
    </location>
</feature>
<proteinExistence type="predicted"/>
<dbReference type="EMBL" id="BMGG01000011">
    <property type="protein sequence ID" value="GGC90604.1"/>
    <property type="molecule type" value="Genomic_DNA"/>
</dbReference>
<dbReference type="RefSeq" id="WP_188612417.1">
    <property type="nucleotide sequence ID" value="NZ_BMGG01000011.1"/>
</dbReference>
<dbReference type="AlphaFoldDB" id="A0A916UWG9"/>
<feature type="compositionally biased region" description="Acidic residues" evidence="2">
    <location>
        <begin position="119"/>
        <end position="133"/>
    </location>
</feature>
<protein>
    <submittedName>
        <fullName evidence="3">Uncharacterized protein</fullName>
    </submittedName>
</protein>
<sequence length="149" mass="16950">MIPNTEAKRFVTDIERLQTEMRSKQAEHMAWNKKQRELINGYYDRAKDSGIPKKELKTVVAIRELERKAKKKRDDLEPEQQDTVDMIRSAIGDLADLPLGQAAVDRAEKRNADGAALDDLTEGGDEDDEEDGEDVRPRFLRGDAEATEH</sequence>
<evidence type="ECO:0000256" key="2">
    <source>
        <dbReference type="SAM" id="MobiDB-lite"/>
    </source>
</evidence>
<comment type="caution">
    <text evidence="3">The sequence shown here is derived from an EMBL/GenBank/DDBJ whole genome shotgun (WGS) entry which is preliminary data.</text>
</comment>